<dbReference type="SUPFAM" id="SSF55874">
    <property type="entry name" value="ATPase domain of HSP90 chaperone/DNA topoisomerase II/histidine kinase"/>
    <property type="match status" value="1"/>
</dbReference>
<keyword evidence="3" id="KW-0547">Nucleotide-binding</keyword>
<dbReference type="GO" id="GO:0005524">
    <property type="term" value="F:ATP binding"/>
    <property type="evidence" value="ECO:0007669"/>
    <property type="project" value="UniProtKB-KW"/>
</dbReference>
<protein>
    <submittedName>
        <fullName evidence="3">ATP-binding protein</fullName>
    </submittedName>
</protein>
<dbReference type="Gene3D" id="3.30.565.10">
    <property type="entry name" value="Histidine kinase-like ATPase, C-terminal domain"/>
    <property type="match status" value="1"/>
</dbReference>
<dbReference type="InterPro" id="IPR003594">
    <property type="entry name" value="HATPase_dom"/>
</dbReference>
<name>A0ABT7C1E6_9CYAN</name>
<dbReference type="Proteomes" id="UP001232992">
    <property type="component" value="Unassembled WGS sequence"/>
</dbReference>
<dbReference type="Pfam" id="PF13581">
    <property type="entry name" value="HATPase_c_2"/>
    <property type="match status" value="1"/>
</dbReference>
<dbReference type="PANTHER" id="PTHR35526">
    <property type="entry name" value="ANTI-SIGMA-F FACTOR RSBW-RELATED"/>
    <property type="match status" value="1"/>
</dbReference>
<evidence type="ECO:0000259" key="2">
    <source>
        <dbReference type="Pfam" id="PF13581"/>
    </source>
</evidence>
<keyword evidence="4" id="KW-1185">Reference proteome</keyword>
<evidence type="ECO:0000256" key="1">
    <source>
        <dbReference type="ARBA" id="ARBA00022527"/>
    </source>
</evidence>
<dbReference type="PANTHER" id="PTHR35526:SF6">
    <property type="entry name" value="SLR1861 PROTEIN"/>
    <property type="match status" value="1"/>
</dbReference>
<keyword evidence="3" id="KW-0067">ATP-binding</keyword>
<dbReference type="RefSeq" id="WP_283759928.1">
    <property type="nucleotide sequence ID" value="NZ_JAQOSQ010000030.1"/>
</dbReference>
<evidence type="ECO:0000313" key="3">
    <source>
        <dbReference type="EMBL" id="MDJ1185283.1"/>
    </source>
</evidence>
<keyword evidence="1" id="KW-0418">Kinase</keyword>
<accession>A0ABT7C1E6</accession>
<keyword evidence="1" id="KW-0808">Transferase</keyword>
<reference evidence="3 4" key="1">
    <citation type="submission" date="2023-01" db="EMBL/GenBank/DDBJ databases">
        <title>Novel diversity within Roseofilum (Cyanobacteria; Desertifilaceae) from marine benthic mats with descriptions of four novel species.</title>
        <authorList>
            <person name="Wang Y."/>
            <person name="Berthold D.E."/>
            <person name="Hu J."/>
            <person name="Lefler F.W."/>
            <person name="Laughinghouse H.D. IV."/>
        </authorList>
    </citation>
    <scope>NUCLEOTIDE SEQUENCE [LARGE SCALE GENOMIC DNA]</scope>
    <source>
        <strain evidence="3 4">BLCC-M143</strain>
    </source>
</reference>
<sequence>MQHLIACGKLDSLSTIAQYILRVAREAGLDSRSSYKLRLAVDEVATNIIIHGYTEAGLKGNLNIQTDIGDRELRVFIEDTGAEYDPTQQCEPDHLCTPLQCRPDGGLGVYLARQSVDRWIHERIGEVNRNIFIVKRPEETVGVS</sequence>
<proteinExistence type="predicted"/>
<comment type="caution">
    <text evidence="3">The sequence shown here is derived from an EMBL/GenBank/DDBJ whole genome shotgun (WGS) entry which is preliminary data.</text>
</comment>
<dbReference type="CDD" id="cd16936">
    <property type="entry name" value="HATPase_RsbW-like"/>
    <property type="match status" value="1"/>
</dbReference>
<dbReference type="InterPro" id="IPR050267">
    <property type="entry name" value="Anti-sigma-factor_SerPK"/>
</dbReference>
<dbReference type="EMBL" id="JAQOSQ010000030">
    <property type="protein sequence ID" value="MDJ1185283.1"/>
    <property type="molecule type" value="Genomic_DNA"/>
</dbReference>
<organism evidence="3 4">
    <name type="scientific">Roseofilum casamattae BLCC-M143</name>
    <dbReference type="NCBI Taxonomy" id="3022442"/>
    <lineage>
        <taxon>Bacteria</taxon>
        <taxon>Bacillati</taxon>
        <taxon>Cyanobacteriota</taxon>
        <taxon>Cyanophyceae</taxon>
        <taxon>Desertifilales</taxon>
        <taxon>Desertifilaceae</taxon>
        <taxon>Roseofilum</taxon>
        <taxon>Roseofilum casamattae</taxon>
    </lineage>
</organism>
<evidence type="ECO:0000313" key="4">
    <source>
        <dbReference type="Proteomes" id="UP001232992"/>
    </source>
</evidence>
<feature type="domain" description="Histidine kinase/HSP90-like ATPase" evidence="2">
    <location>
        <begin position="10"/>
        <end position="119"/>
    </location>
</feature>
<gene>
    <name evidence="3" type="ORF">PMH09_19020</name>
</gene>
<dbReference type="InterPro" id="IPR036890">
    <property type="entry name" value="HATPase_C_sf"/>
</dbReference>
<keyword evidence="1" id="KW-0723">Serine/threonine-protein kinase</keyword>